<keyword evidence="12" id="KW-1185">Reference proteome</keyword>
<gene>
    <name evidence="11" type="ORF">ACFFNX_21040</name>
</gene>
<evidence type="ECO:0000256" key="5">
    <source>
        <dbReference type="ARBA" id="ARBA00022690"/>
    </source>
</evidence>
<name>A0ABV5YHZ2_9ACTN</name>
<sequence length="159" mass="16875">GGVGAPTQPRGTTRDTTRPQRPVSDRSTNQTSGRKLGRARAPQGMPVAFFSNSNPAATQGSRLVLHATAGNAPERTVTLQCYPTGGTHPKAAQACSDVARSGGDLAQMPANTNPRACFMIYSPVTVTAQGQWHGQAVRYTKKFPNTCVMHDKTGSVFDF</sequence>
<dbReference type="InterPro" id="IPR000691">
    <property type="entry name" value="Prot_inh_I16_SSI"/>
</dbReference>
<dbReference type="Pfam" id="PF00720">
    <property type="entry name" value="SSI"/>
    <property type="match status" value="1"/>
</dbReference>
<keyword evidence="7" id="KW-1015">Disulfide bond</keyword>
<feature type="region of interest" description="Disordered" evidence="9">
    <location>
        <begin position="1"/>
        <end position="41"/>
    </location>
</feature>
<dbReference type="InterPro" id="IPR023549">
    <property type="entry name" value="Subtilisin_inhibitor"/>
</dbReference>
<dbReference type="PRINTS" id="PR00294">
    <property type="entry name" value="SSBTLNINHBTR"/>
</dbReference>
<dbReference type="Proteomes" id="UP001589627">
    <property type="component" value="Unassembled WGS sequence"/>
</dbReference>
<keyword evidence="6 8" id="KW-0722">Serine protease inhibitor</keyword>
<evidence type="ECO:0000256" key="1">
    <source>
        <dbReference type="ARBA" id="ARBA00004613"/>
    </source>
</evidence>
<evidence type="ECO:0000256" key="3">
    <source>
        <dbReference type="ARBA" id="ARBA00011738"/>
    </source>
</evidence>
<evidence type="ECO:0000256" key="4">
    <source>
        <dbReference type="ARBA" id="ARBA00022525"/>
    </source>
</evidence>
<organism evidence="11 12">
    <name type="scientific">Actinoallomurus acaciae</name>
    <dbReference type="NCBI Taxonomy" id="502577"/>
    <lineage>
        <taxon>Bacteria</taxon>
        <taxon>Bacillati</taxon>
        <taxon>Actinomycetota</taxon>
        <taxon>Actinomycetes</taxon>
        <taxon>Streptosporangiales</taxon>
        <taxon>Thermomonosporaceae</taxon>
        <taxon>Actinoallomurus</taxon>
    </lineage>
</organism>
<evidence type="ECO:0000256" key="7">
    <source>
        <dbReference type="ARBA" id="ARBA00023157"/>
    </source>
</evidence>
<keyword evidence="5 8" id="KW-0646">Protease inhibitor</keyword>
<evidence type="ECO:0000256" key="8">
    <source>
        <dbReference type="RuleBase" id="RU003471"/>
    </source>
</evidence>
<evidence type="ECO:0000256" key="9">
    <source>
        <dbReference type="SAM" id="MobiDB-lite"/>
    </source>
</evidence>
<feature type="domain" description="Subtilisin inhibitor" evidence="10">
    <location>
        <begin position="63"/>
        <end position="145"/>
    </location>
</feature>
<evidence type="ECO:0000313" key="11">
    <source>
        <dbReference type="EMBL" id="MFB9834675.1"/>
    </source>
</evidence>
<evidence type="ECO:0000256" key="6">
    <source>
        <dbReference type="ARBA" id="ARBA00022900"/>
    </source>
</evidence>
<dbReference type="EMBL" id="JBHLZP010000153">
    <property type="protein sequence ID" value="MFB9834675.1"/>
    <property type="molecule type" value="Genomic_DNA"/>
</dbReference>
<comment type="caution">
    <text evidence="11">The sequence shown here is derived from an EMBL/GenBank/DDBJ whole genome shotgun (WGS) entry which is preliminary data.</text>
</comment>
<dbReference type="RefSeq" id="WP_378204725.1">
    <property type="nucleotide sequence ID" value="NZ_JBHLZP010000153.1"/>
</dbReference>
<evidence type="ECO:0000259" key="10">
    <source>
        <dbReference type="Pfam" id="PF00720"/>
    </source>
</evidence>
<protein>
    <submittedName>
        <fullName evidence="11">SSI family serine proteinase inhibitor</fullName>
    </submittedName>
</protein>
<evidence type="ECO:0000256" key="2">
    <source>
        <dbReference type="ARBA" id="ARBA00010472"/>
    </source>
</evidence>
<dbReference type="SUPFAM" id="SSF55399">
    <property type="entry name" value="Subtilisin inhibitor"/>
    <property type="match status" value="1"/>
</dbReference>
<accession>A0ABV5YHZ2</accession>
<proteinExistence type="inferred from homology"/>
<feature type="non-terminal residue" evidence="11">
    <location>
        <position position="1"/>
    </location>
</feature>
<comment type="subunit">
    <text evidence="3">Homodimer.</text>
</comment>
<reference evidence="11 12" key="1">
    <citation type="submission" date="2024-09" db="EMBL/GenBank/DDBJ databases">
        <authorList>
            <person name="Sun Q."/>
            <person name="Mori K."/>
        </authorList>
    </citation>
    <scope>NUCLEOTIDE SEQUENCE [LARGE SCALE GENOMIC DNA]</scope>
    <source>
        <strain evidence="11 12">TBRC 0563</strain>
    </source>
</reference>
<keyword evidence="4" id="KW-0964">Secreted</keyword>
<comment type="similarity">
    <text evidence="2 8">Belongs to the protease inhibitor I16 (SSI) family.</text>
</comment>
<comment type="subcellular location">
    <subcellularLocation>
        <location evidence="1">Secreted</location>
    </subcellularLocation>
</comment>
<evidence type="ECO:0000313" key="12">
    <source>
        <dbReference type="Proteomes" id="UP001589627"/>
    </source>
</evidence>
<dbReference type="InterPro" id="IPR036819">
    <property type="entry name" value="Subtilisin_inhibitor-like_sf"/>
</dbReference>
<dbReference type="Gene3D" id="3.30.350.10">
    <property type="entry name" value="Subtilisin inhibitor-like"/>
    <property type="match status" value="1"/>
</dbReference>